<sequence>MISKQYLEKTNLFQRNSDEFLRRFITVNETWIHYFTRDERIKQTINGDYYAALLDHFNNISKKKHTNSATNCFPIQHIRLHDRLLKDIKLFMWSCVCRDKFGYEKVPASSASRIKLINVNLQDKEKNIEDVTELNDTEISTMDNVNKNVEDECPACRNGDQSNGAYVCYIYLTDVLNSDDLTIEILNADYEAIDSLRNLDITHTTESIYAHVKKFEYFVSFLRQNCIINKSDTANTLYKIYDKELTAYVLDNIVYAALHEK</sequence>
<gene>
    <name evidence="1" type="ORF">ALC53_01142</name>
</gene>
<dbReference type="EMBL" id="KQ976402">
    <property type="protein sequence ID" value="KYM92303.1"/>
    <property type="molecule type" value="Genomic_DNA"/>
</dbReference>
<protein>
    <submittedName>
        <fullName evidence="1">Uncharacterized protein</fullName>
    </submittedName>
</protein>
<evidence type="ECO:0000313" key="1">
    <source>
        <dbReference type="EMBL" id="KYM92303.1"/>
    </source>
</evidence>
<dbReference type="AlphaFoldDB" id="A0A151I6M6"/>
<accession>A0A151I6M6</accession>
<dbReference type="Proteomes" id="UP000078540">
    <property type="component" value="Unassembled WGS sequence"/>
</dbReference>
<reference evidence="1 2" key="1">
    <citation type="submission" date="2015-09" db="EMBL/GenBank/DDBJ databases">
        <title>Atta colombica WGS genome.</title>
        <authorList>
            <person name="Nygaard S."/>
            <person name="Hu H."/>
            <person name="Boomsma J."/>
            <person name="Zhang G."/>
        </authorList>
    </citation>
    <scope>NUCLEOTIDE SEQUENCE [LARGE SCALE GENOMIC DNA]</scope>
    <source>
        <strain evidence="1">Treedump-2</strain>
        <tissue evidence="1">Whole body</tissue>
    </source>
</reference>
<name>A0A151I6M6_9HYME</name>
<proteinExistence type="predicted"/>
<evidence type="ECO:0000313" key="2">
    <source>
        <dbReference type="Proteomes" id="UP000078540"/>
    </source>
</evidence>
<organism evidence="1 2">
    <name type="scientific">Atta colombica</name>
    <dbReference type="NCBI Taxonomy" id="520822"/>
    <lineage>
        <taxon>Eukaryota</taxon>
        <taxon>Metazoa</taxon>
        <taxon>Ecdysozoa</taxon>
        <taxon>Arthropoda</taxon>
        <taxon>Hexapoda</taxon>
        <taxon>Insecta</taxon>
        <taxon>Pterygota</taxon>
        <taxon>Neoptera</taxon>
        <taxon>Endopterygota</taxon>
        <taxon>Hymenoptera</taxon>
        <taxon>Apocrita</taxon>
        <taxon>Aculeata</taxon>
        <taxon>Formicoidea</taxon>
        <taxon>Formicidae</taxon>
        <taxon>Myrmicinae</taxon>
        <taxon>Atta</taxon>
    </lineage>
</organism>
<keyword evidence="2" id="KW-1185">Reference proteome</keyword>